<name>A0A087GXY3_ARAAL</name>
<protein>
    <submittedName>
        <fullName evidence="1">Uncharacterized protein</fullName>
    </submittedName>
</protein>
<dbReference type="Proteomes" id="UP000029120">
    <property type="component" value="Chromosome 5"/>
</dbReference>
<organism evidence="1 2">
    <name type="scientific">Arabis alpina</name>
    <name type="common">Alpine rock-cress</name>
    <dbReference type="NCBI Taxonomy" id="50452"/>
    <lineage>
        <taxon>Eukaryota</taxon>
        <taxon>Viridiplantae</taxon>
        <taxon>Streptophyta</taxon>
        <taxon>Embryophyta</taxon>
        <taxon>Tracheophyta</taxon>
        <taxon>Spermatophyta</taxon>
        <taxon>Magnoliopsida</taxon>
        <taxon>eudicotyledons</taxon>
        <taxon>Gunneridae</taxon>
        <taxon>Pentapetalae</taxon>
        <taxon>rosids</taxon>
        <taxon>malvids</taxon>
        <taxon>Brassicales</taxon>
        <taxon>Brassicaceae</taxon>
        <taxon>Arabideae</taxon>
        <taxon>Arabis</taxon>
    </lineage>
</organism>
<reference evidence="2" key="1">
    <citation type="journal article" date="2015" name="Nat. Plants">
        <title>Genome expansion of Arabis alpina linked with retrotransposition and reduced symmetric DNA methylation.</title>
        <authorList>
            <person name="Willing E.M."/>
            <person name="Rawat V."/>
            <person name="Mandakova T."/>
            <person name="Maumus F."/>
            <person name="James G.V."/>
            <person name="Nordstroem K.J."/>
            <person name="Becker C."/>
            <person name="Warthmann N."/>
            <person name="Chica C."/>
            <person name="Szarzynska B."/>
            <person name="Zytnicki M."/>
            <person name="Albani M.C."/>
            <person name="Kiefer C."/>
            <person name="Bergonzi S."/>
            <person name="Castaings L."/>
            <person name="Mateos J.L."/>
            <person name="Berns M.C."/>
            <person name="Bujdoso N."/>
            <person name="Piofczyk T."/>
            <person name="de Lorenzo L."/>
            <person name="Barrero-Sicilia C."/>
            <person name="Mateos I."/>
            <person name="Piednoel M."/>
            <person name="Hagmann J."/>
            <person name="Chen-Min-Tao R."/>
            <person name="Iglesias-Fernandez R."/>
            <person name="Schuster S.C."/>
            <person name="Alonso-Blanco C."/>
            <person name="Roudier F."/>
            <person name="Carbonero P."/>
            <person name="Paz-Ares J."/>
            <person name="Davis S.J."/>
            <person name="Pecinka A."/>
            <person name="Quesneville H."/>
            <person name="Colot V."/>
            <person name="Lysak M.A."/>
            <person name="Weigel D."/>
            <person name="Coupland G."/>
            <person name="Schneeberger K."/>
        </authorList>
    </citation>
    <scope>NUCLEOTIDE SEQUENCE [LARGE SCALE GENOMIC DNA]</scope>
    <source>
        <strain evidence="2">cv. Pajares</strain>
    </source>
</reference>
<evidence type="ECO:0000313" key="1">
    <source>
        <dbReference type="EMBL" id="KFK34735.1"/>
    </source>
</evidence>
<dbReference type="EMBL" id="CM002873">
    <property type="protein sequence ID" value="KFK34735.1"/>
    <property type="molecule type" value="Genomic_DNA"/>
</dbReference>
<accession>A0A087GXY3</accession>
<evidence type="ECO:0000313" key="2">
    <source>
        <dbReference type="Proteomes" id="UP000029120"/>
    </source>
</evidence>
<keyword evidence="2" id="KW-1185">Reference proteome</keyword>
<dbReference type="AlphaFoldDB" id="A0A087GXY3"/>
<proteinExistence type="predicted"/>
<gene>
    <name evidence="1" type="ordered locus">AALP_Aa5g186100</name>
</gene>
<dbReference type="Gramene" id="KFK34735">
    <property type="protein sequence ID" value="KFK34735"/>
    <property type="gene ID" value="AALP_AA5G186100"/>
</dbReference>
<sequence length="56" mass="6538">MIVFLTNTTPLFAFSDLKPESPLSIKHQTHLHVFYSHKPHDLQVREVFLSTLSRTM</sequence>